<feature type="transmembrane region" description="Helical" evidence="5">
    <location>
        <begin position="193"/>
        <end position="211"/>
    </location>
</feature>
<keyword evidence="3 5" id="KW-1133">Transmembrane helix</keyword>
<accession>A0AAU8EVM1</accession>
<feature type="transmembrane region" description="Helical" evidence="5">
    <location>
        <begin position="135"/>
        <end position="154"/>
    </location>
</feature>
<evidence type="ECO:0000256" key="1">
    <source>
        <dbReference type="ARBA" id="ARBA00004141"/>
    </source>
</evidence>
<dbReference type="AlphaFoldDB" id="A0AAU8EVM1"/>
<evidence type="ECO:0000256" key="2">
    <source>
        <dbReference type="ARBA" id="ARBA00022692"/>
    </source>
</evidence>
<reference evidence="6" key="1">
    <citation type="submission" date="2024-06" db="EMBL/GenBank/DDBJ databases">
        <title>Biodegradation of dimethachlon by Arthrobacter sp. K5: mechanistic insights and ecological implications.</title>
        <authorList>
            <person name="Hu S."/>
            <person name="Lu P."/>
        </authorList>
    </citation>
    <scope>NUCLEOTIDE SEQUENCE</scope>
    <source>
        <strain evidence="6">K5</strain>
    </source>
</reference>
<feature type="transmembrane region" description="Helical" evidence="5">
    <location>
        <begin position="68"/>
        <end position="87"/>
    </location>
</feature>
<dbReference type="InterPro" id="IPR002781">
    <property type="entry name" value="TM_pro_TauE-like"/>
</dbReference>
<keyword evidence="2 5" id="KW-0812">Transmembrane</keyword>
<name>A0AAU8EVM1_9MICC</name>
<feature type="transmembrane region" description="Helical" evidence="5">
    <location>
        <begin position="160"/>
        <end position="181"/>
    </location>
</feature>
<sequence>MAMPVLILLLGPTDGMRLGLLLGLMVSVAALVQTWRAVDLRTTALLALPALGSIPLGALLAHALNLSALLMVVGTLLASLLLAGPAMSHVEKLNGRVSLPLGTGLVAGFIHGLCGLSAPLLTAYAITCRWTNQRFVASSQVVFVFFNVASLLAWGWSSSLLLQSAILSPVLLLGVCTGAFVRSRITSKTATAITLTVAWASALGAIAKGLMGW</sequence>
<organism evidence="6">
    <name type="scientific">Arthrobacter sp. K5</name>
    <dbReference type="NCBI Taxonomy" id="2839623"/>
    <lineage>
        <taxon>Bacteria</taxon>
        <taxon>Bacillati</taxon>
        <taxon>Actinomycetota</taxon>
        <taxon>Actinomycetes</taxon>
        <taxon>Micrococcales</taxon>
        <taxon>Micrococcaceae</taxon>
        <taxon>Arthrobacter</taxon>
    </lineage>
</organism>
<dbReference type="RefSeq" id="WP_353713372.1">
    <property type="nucleotide sequence ID" value="NZ_CP159279.1"/>
</dbReference>
<gene>
    <name evidence="6" type="ORF">ABRP34_14525</name>
</gene>
<evidence type="ECO:0000256" key="3">
    <source>
        <dbReference type="ARBA" id="ARBA00022989"/>
    </source>
</evidence>
<keyword evidence="4 5" id="KW-0472">Membrane</keyword>
<evidence type="ECO:0000313" key="6">
    <source>
        <dbReference type="EMBL" id="XCH13643.1"/>
    </source>
</evidence>
<comment type="similarity">
    <text evidence="5">Belongs to the 4-toluene sulfonate uptake permease (TSUP) (TC 2.A.102) family.</text>
</comment>
<dbReference type="Pfam" id="PF01925">
    <property type="entry name" value="TauE"/>
    <property type="match status" value="1"/>
</dbReference>
<dbReference type="GO" id="GO:0005886">
    <property type="term" value="C:plasma membrane"/>
    <property type="evidence" value="ECO:0007669"/>
    <property type="project" value="UniProtKB-SubCell"/>
</dbReference>
<feature type="transmembrane region" description="Helical" evidence="5">
    <location>
        <begin position="44"/>
        <end position="61"/>
    </location>
</feature>
<evidence type="ECO:0000256" key="5">
    <source>
        <dbReference type="RuleBase" id="RU363041"/>
    </source>
</evidence>
<evidence type="ECO:0000256" key="4">
    <source>
        <dbReference type="ARBA" id="ARBA00023136"/>
    </source>
</evidence>
<keyword evidence="5" id="KW-1003">Cell membrane</keyword>
<comment type="subcellular location">
    <subcellularLocation>
        <location evidence="5">Cell membrane</location>
        <topology evidence="5">Multi-pass membrane protein</topology>
    </subcellularLocation>
    <subcellularLocation>
        <location evidence="1">Membrane</location>
        <topology evidence="1">Multi-pass membrane protein</topology>
    </subcellularLocation>
</comment>
<dbReference type="EMBL" id="CP159279">
    <property type="protein sequence ID" value="XCH13643.1"/>
    <property type="molecule type" value="Genomic_DNA"/>
</dbReference>
<feature type="transmembrane region" description="Helical" evidence="5">
    <location>
        <begin position="99"/>
        <end position="123"/>
    </location>
</feature>
<proteinExistence type="inferred from homology"/>
<protein>
    <recommendedName>
        <fullName evidence="5">Probable membrane transporter protein</fullName>
    </recommendedName>
</protein>